<feature type="region of interest" description="Disordered" evidence="1">
    <location>
        <begin position="1"/>
        <end position="24"/>
    </location>
</feature>
<dbReference type="EMBL" id="OV725081">
    <property type="protein sequence ID" value="CAH1403448.1"/>
    <property type="molecule type" value="Genomic_DNA"/>
</dbReference>
<reference evidence="2" key="1">
    <citation type="submission" date="2022-01" db="EMBL/GenBank/DDBJ databases">
        <authorList>
            <person name="King R."/>
        </authorList>
    </citation>
    <scope>NUCLEOTIDE SEQUENCE</scope>
</reference>
<dbReference type="AlphaFoldDB" id="A0A9P0MQG4"/>
<evidence type="ECO:0000313" key="2">
    <source>
        <dbReference type="EMBL" id="CAH1403448.1"/>
    </source>
</evidence>
<proteinExistence type="predicted"/>
<evidence type="ECO:0000313" key="3">
    <source>
        <dbReference type="Proteomes" id="UP001152798"/>
    </source>
</evidence>
<accession>A0A9P0MQG4</accession>
<name>A0A9P0MQG4_NEZVI</name>
<evidence type="ECO:0000256" key="1">
    <source>
        <dbReference type="SAM" id="MobiDB-lite"/>
    </source>
</evidence>
<sequence length="86" mass="9300">MNVGNVDVTARVSHAPDASESGWTKTTGSLRELHVLNSRAGRRSPLRDEHSCTFCVILSAKPGHTSMAQLSVIEILHNLLKDGSSF</sequence>
<organism evidence="2 3">
    <name type="scientific">Nezara viridula</name>
    <name type="common">Southern green stink bug</name>
    <name type="synonym">Cimex viridulus</name>
    <dbReference type="NCBI Taxonomy" id="85310"/>
    <lineage>
        <taxon>Eukaryota</taxon>
        <taxon>Metazoa</taxon>
        <taxon>Ecdysozoa</taxon>
        <taxon>Arthropoda</taxon>
        <taxon>Hexapoda</taxon>
        <taxon>Insecta</taxon>
        <taxon>Pterygota</taxon>
        <taxon>Neoptera</taxon>
        <taxon>Paraneoptera</taxon>
        <taxon>Hemiptera</taxon>
        <taxon>Heteroptera</taxon>
        <taxon>Panheteroptera</taxon>
        <taxon>Pentatomomorpha</taxon>
        <taxon>Pentatomoidea</taxon>
        <taxon>Pentatomidae</taxon>
        <taxon>Pentatominae</taxon>
        <taxon>Nezara</taxon>
    </lineage>
</organism>
<gene>
    <name evidence="2" type="ORF">NEZAVI_LOCUS12058</name>
</gene>
<dbReference type="Proteomes" id="UP001152798">
    <property type="component" value="Chromosome 5"/>
</dbReference>
<keyword evidence="3" id="KW-1185">Reference proteome</keyword>
<protein>
    <submittedName>
        <fullName evidence="2">Uncharacterized protein</fullName>
    </submittedName>
</protein>